<proteinExistence type="predicted"/>
<accession>A0A134BFK0</accession>
<dbReference type="PATRIC" id="fig|419005.5.peg.860"/>
<evidence type="ECO:0000313" key="2">
    <source>
        <dbReference type="EMBL" id="KXB78732.1"/>
    </source>
</evidence>
<evidence type="ECO:0000313" key="3">
    <source>
        <dbReference type="Proteomes" id="UP000070531"/>
    </source>
</evidence>
<protein>
    <recommendedName>
        <fullName evidence="4">DUF3127 domain-containing protein</fullName>
    </recommendedName>
</protein>
<organism evidence="2">
    <name type="scientific">Prevotella amnii</name>
    <dbReference type="NCBI Taxonomy" id="419005"/>
    <lineage>
        <taxon>Bacteria</taxon>
        <taxon>Pseudomonadati</taxon>
        <taxon>Bacteroidota</taxon>
        <taxon>Bacteroidia</taxon>
        <taxon>Bacteroidales</taxon>
        <taxon>Prevotellaceae</taxon>
        <taxon>Prevotella</taxon>
    </lineage>
</organism>
<reference evidence="2 3" key="1">
    <citation type="submission" date="2016-01" db="EMBL/GenBank/DDBJ databases">
        <authorList>
            <person name="Oliw E.H."/>
        </authorList>
    </citation>
    <scope>NUCLEOTIDE SEQUENCE [LARGE SCALE GENOMIC DNA]</scope>
    <source>
        <strain evidence="2 3">DNF00307</strain>
    </source>
</reference>
<dbReference type="STRING" id="419005.HMPREF1860_00858"/>
<dbReference type="EMBL" id="LSDL01000038">
    <property type="protein sequence ID" value="KXB78732.1"/>
    <property type="molecule type" value="Genomic_DNA"/>
</dbReference>
<evidence type="ECO:0000256" key="1">
    <source>
        <dbReference type="SAM" id="MobiDB-lite"/>
    </source>
</evidence>
<dbReference type="RefSeq" id="WP_060932805.1">
    <property type="nucleotide sequence ID" value="NZ_KQ960502.1"/>
</dbReference>
<gene>
    <name evidence="2" type="ORF">HMPREF1860_00858</name>
</gene>
<dbReference type="InterPro" id="IPR021474">
    <property type="entry name" value="DUF3127"/>
</dbReference>
<sequence length="109" mass="12613">MEFVGKIKKLLPIVSGKSQKGTAWKKQEFIVEEEGKRFPQSAIFSIFGEEHINKANLEEDKQVRVLFDIVVREYNGKFFNDIRAFSVKPQFDNDKPQPTVFDSDNDAPF</sequence>
<evidence type="ECO:0008006" key="4">
    <source>
        <dbReference type="Google" id="ProtNLM"/>
    </source>
</evidence>
<name>A0A134BFK0_9BACT</name>
<dbReference type="Proteomes" id="UP000070531">
    <property type="component" value="Unassembled WGS sequence"/>
</dbReference>
<dbReference type="AlphaFoldDB" id="A0A134BFK0"/>
<comment type="caution">
    <text evidence="2">The sequence shown here is derived from an EMBL/GenBank/DDBJ whole genome shotgun (WGS) entry which is preliminary data.</text>
</comment>
<feature type="region of interest" description="Disordered" evidence="1">
    <location>
        <begin position="89"/>
        <end position="109"/>
    </location>
</feature>
<dbReference type="Pfam" id="PF11325">
    <property type="entry name" value="DUF3127"/>
    <property type="match status" value="1"/>
</dbReference>